<evidence type="ECO:0000256" key="5">
    <source>
        <dbReference type="ARBA" id="ARBA00022475"/>
    </source>
</evidence>
<evidence type="ECO:0000259" key="19">
    <source>
        <dbReference type="Pfam" id="PF13807"/>
    </source>
</evidence>
<dbReference type="Pfam" id="PF02706">
    <property type="entry name" value="Wzz"/>
    <property type="match status" value="1"/>
</dbReference>
<evidence type="ECO:0000256" key="6">
    <source>
        <dbReference type="ARBA" id="ARBA00022519"/>
    </source>
</evidence>
<dbReference type="Pfam" id="PF13614">
    <property type="entry name" value="AAA_31"/>
    <property type="match status" value="1"/>
</dbReference>
<keyword evidence="6" id="KW-0997">Cell inner membrane</keyword>
<accession>A0ABV9P3L8</accession>
<proteinExistence type="inferred from homology"/>
<feature type="domain" description="AAA" evidence="18">
    <location>
        <begin position="601"/>
        <end position="720"/>
    </location>
</feature>
<dbReference type="RefSeq" id="WP_379739099.1">
    <property type="nucleotide sequence ID" value="NZ_JBHSGW010000004.1"/>
</dbReference>
<feature type="domain" description="Tyrosine-protein kinase G-rich" evidence="19">
    <location>
        <begin position="454"/>
        <end position="534"/>
    </location>
</feature>
<keyword evidence="14" id="KW-0829">Tyrosine-protein kinase</keyword>
<keyword evidence="9" id="KW-0547">Nucleotide-binding</keyword>
<evidence type="ECO:0000259" key="17">
    <source>
        <dbReference type="Pfam" id="PF02706"/>
    </source>
</evidence>
<dbReference type="Proteomes" id="UP001595885">
    <property type="component" value="Unassembled WGS sequence"/>
</dbReference>
<dbReference type="Gene3D" id="3.40.50.300">
    <property type="entry name" value="P-loop containing nucleotide triphosphate hydrolases"/>
    <property type="match status" value="1"/>
</dbReference>
<evidence type="ECO:0000256" key="4">
    <source>
        <dbReference type="ARBA" id="ARBA00011903"/>
    </source>
</evidence>
<evidence type="ECO:0000256" key="14">
    <source>
        <dbReference type="ARBA" id="ARBA00023137"/>
    </source>
</evidence>
<evidence type="ECO:0000313" key="20">
    <source>
        <dbReference type="EMBL" id="MFC4739510.1"/>
    </source>
</evidence>
<keyword evidence="7 20" id="KW-0808">Transferase</keyword>
<evidence type="ECO:0000256" key="15">
    <source>
        <dbReference type="ARBA" id="ARBA00051245"/>
    </source>
</evidence>
<protein>
    <recommendedName>
        <fullName evidence="4">non-specific protein-tyrosine kinase</fullName>
        <ecNumber evidence="4">2.7.10.2</ecNumber>
    </recommendedName>
</protein>
<dbReference type="InterPro" id="IPR003856">
    <property type="entry name" value="LPS_length_determ_N"/>
</dbReference>
<keyword evidence="21" id="KW-1185">Reference proteome</keyword>
<comment type="subcellular location">
    <subcellularLocation>
        <location evidence="1">Cell inner membrane</location>
        <topology evidence="1">Multi-pass membrane protein</topology>
    </subcellularLocation>
</comment>
<dbReference type="EMBL" id="JBHSGW010000004">
    <property type="protein sequence ID" value="MFC4739510.1"/>
    <property type="molecule type" value="Genomic_DNA"/>
</dbReference>
<keyword evidence="11" id="KW-0067">ATP-binding</keyword>
<dbReference type="NCBIfam" id="TIGR01007">
    <property type="entry name" value="eps_fam"/>
    <property type="match status" value="1"/>
</dbReference>
<name>A0ABV9P3L8_9FLAO</name>
<keyword evidence="13 16" id="KW-0472">Membrane</keyword>
<feature type="transmembrane region" description="Helical" evidence="16">
    <location>
        <begin position="28"/>
        <end position="46"/>
    </location>
</feature>
<evidence type="ECO:0000256" key="9">
    <source>
        <dbReference type="ARBA" id="ARBA00022741"/>
    </source>
</evidence>
<comment type="catalytic activity">
    <reaction evidence="15">
        <text>L-tyrosyl-[protein] + ATP = O-phospho-L-tyrosyl-[protein] + ADP + H(+)</text>
        <dbReference type="Rhea" id="RHEA:10596"/>
        <dbReference type="Rhea" id="RHEA-COMP:10136"/>
        <dbReference type="Rhea" id="RHEA-COMP:20101"/>
        <dbReference type="ChEBI" id="CHEBI:15378"/>
        <dbReference type="ChEBI" id="CHEBI:30616"/>
        <dbReference type="ChEBI" id="CHEBI:46858"/>
        <dbReference type="ChEBI" id="CHEBI:61978"/>
        <dbReference type="ChEBI" id="CHEBI:456216"/>
        <dbReference type="EC" id="2.7.10.2"/>
    </reaction>
</comment>
<evidence type="ECO:0000313" key="21">
    <source>
        <dbReference type="Proteomes" id="UP001595885"/>
    </source>
</evidence>
<dbReference type="PANTHER" id="PTHR32309:SF13">
    <property type="entry name" value="FERRIC ENTEROBACTIN TRANSPORT PROTEIN FEPE"/>
    <property type="match status" value="1"/>
</dbReference>
<evidence type="ECO:0000256" key="13">
    <source>
        <dbReference type="ARBA" id="ARBA00023136"/>
    </source>
</evidence>
<gene>
    <name evidence="20" type="ORF">ACFO3U_05840</name>
</gene>
<evidence type="ECO:0000256" key="1">
    <source>
        <dbReference type="ARBA" id="ARBA00004429"/>
    </source>
</evidence>
<evidence type="ECO:0000256" key="16">
    <source>
        <dbReference type="SAM" id="Phobius"/>
    </source>
</evidence>
<dbReference type="EC" id="2.7.10.2" evidence="4"/>
<dbReference type="InterPro" id="IPR025669">
    <property type="entry name" value="AAA_dom"/>
</dbReference>
<keyword evidence="12 16" id="KW-1133">Transmembrane helix</keyword>
<dbReference type="InterPro" id="IPR027417">
    <property type="entry name" value="P-loop_NTPase"/>
</dbReference>
<reference evidence="21" key="1">
    <citation type="journal article" date="2019" name="Int. J. Syst. Evol. Microbiol.">
        <title>The Global Catalogue of Microorganisms (GCM) 10K type strain sequencing project: providing services to taxonomists for standard genome sequencing and annotation.</title>
        <authorList>
            <consortium name="The Broad Institute Genomics Platform"/>
            <consortium name="The Broad Institute Genome Sequencing Center for Infectious Disease"/>
            <person name="Wu L."/>
            <person name="Ma J."/>
        </authorList>
    </citation>
    <scope>NUCLEOTIDE SEQUENCE [LARGE SCALE GENOMIC DNA]</scope>
    <source>
        <strain evidence="21">CCUG 50349</strain>
    </source>
</reference>
<sequence length="809" mass="91980">MLDIKDFNILETQNSFDFKGFLSKLISYWKWFILCLILTFTIAYQVNIRKEKIYGMETLIVVKDENNQLFSSNTSLVFNWGGTSDKVQTVITTLKSRSHNEIVVRNLQFYINYLKQGEYNFLDAYGETPFKVVIDENKGQVANQLIKIKFLNQNQFELSTTFENSIAELYHYKDNTKSNVKVPIGDYKRTFEINEKVELPFLSFKLTQDLMNLSNLKQEYFIKFSDFNATVANYKNVDVEADVKGGSIIKIAKAGTNKARLVDFLNSTVKTLKKRQLDSKNQFATNTIKFIDSTLVDVEKQMNEAEGDLKTFRRDKNVYMLDGGGEALTSKLSEYDVQKDIVNRKLSYYNLLKNYLEKNNDYSKLPAPTVAGIEDPNIIGNVSKLIQLSTERSELAYSVKNDKMFADFDVQMESVKKILLNNIESSKSALQIDLSLLSRNINNAESTIRQLPEQQQDLINFTRKFNLKDNIYTTFLEKRAEADIIRASNLSDIEFIDPAKDVGDGLIGPKTGVNYILALLLGLGIPFVIVFIKTLLDNSIHTTDDIEKLTRIPIIGVIGKNTEIGNLAVFDKPKSAIAESFRGIRSSLQFIYKKQKIEGSKIVMLTSSISGEGKTFCSMNLATVFAMSGKKSVIVGLDLRKPKLFDDFNIDNNIGSVNYLIGQKKLSEIVQNTHIPNLDIITSGPIPPNPAELIISDAMNEMIEELKQIYDYIILDTPPVGLVSDALELAQYCDATLYIVRQEVTKKGMLSVVNEKHKRGELHNISIVLNDFRKKSKYGYNYGYGYGDYSENDYEETSNKNFLKRLMKK</sequence>
<evidence type="ECO:0000256" key="12">
    <source>
        <dbReference type="ARBA" id="ARBA00022989"/>
    </source>
</evidence>
<comment type="similarity">
    <text evidence="2">Belongs to the CpsD/CapB family.</text>
</comment>
<organism evidence="20 21">
    <name type="scientific">Flavobacterium ponti</name>
    <dbReference type="NCBI Taxonomy" id="665133"/>
    <lineage>
        <taxon>Bacteria</taxon>
        <taxon>Pseudomonadati</taxon>
        <taxon>Bacteroidota</taxon>
        <taxon>Flavobacteriia</taxon>
        <taxon>Flavobacteriales</taxon>
        <taxon>Flavobacteriaceae</taxon>
        <taxon>Flavobacterium</taxon>
    </lineage>
</organism>
<dbReference type="PANTHER" id="PTHR32309">
    <property type="entry name" value="TYROSINE-PROTEIN KINASE"/>
    <property type="match status" value="1"/>
</dbReference>
<dbReference type="InterPro" id="IPR050445">
    <property type="entry name" value="Bact_polysacc_biosynth/exp"/>
</dbReference>
<keyword evidence="8 16" id="KW-0812">Transmembrane</keyword>
<evidence type="ECO:0000256" key="2">
    <source>
        <dbReference type="ARBA" id="ARBA00007316"/>
    </source>
</evidence>
<comment type="caution">
    <text evidence="20">The sequence shown here is derived from an EMBL/GenBank/DDBJ whole genome shotgun (WGS) entry which is preliminary data.</text>
</comment>
<evidence type="ECO:0000256" key="3">
    <source>
        <dbReference type="ARBA" id="ARBA00008883"/>
    </source>
</evidence>
<feature type="domain" description="Polysaccharide chain length determinant N-terminal" evidence="17">
    <location>
        <begin position="14"/>
        <end position="107"/>
    </location>
</feature>
<evidence type="ECO:0000256" key="10">
    <source>
        <dbReference type="ARBA" id="ARBA00022777"/>
    </source>
</evidence>
<dbReference type="GO" id="GO:0004715">
    <property type="term" value="F:non-membrane spanning protein tyrosine kinase activity"/>
    <property type="evidence" value="ECO:0007669"/>
    <property type="project" value="UniProtKB-EC"/>
</dbReference>
<keyword evidence="10" id="KW-0418">Kinase</keyword>
<comment type="similarity">
    <text evidence="3">Belongs to the etk/wzc family.</text>
</comment>
<evidence type="ECO:0000256" key="8">
    <source>
        <dbReference type="ARBA" id="ARBA00022692"/>
    </source>
</evidence>
<dbReference type="SUPFAM" id="SSF52540">
    <property type="entry name" value="P-loop containing nucleoside triphosphate hydrolases"/>
    <property type="match status" value="1"/>
</dbReference>
<dbReference type="InterPro" id="IPR005702">
    <property type="entry name" value="Wzc-like_C"/>
</dbReference>
<dbReference type="Pfam" id="PF13807">
    <property type="entry name" value="GNVR"/>
    <property type="match status" value="1"/>
</dbReference>
<evidence type="ECO:0000259" key="18">
    <source>
        <dbReference type="Pfam" id="PF13614"/>
    </source>
</evidence>
<dbReference type="CDD" id="cd05387">
    <property type="entry name" value="BY-kinase"/>
    <property type="match status" value="1"/>
</dbReference>
<dbReference type="InterPro" id="IPR032807">
    <property type="entry name" value="GNVR"/>
</dbReference>
<feature type="transmembrane region" description="Helical" evidence="16">
    <location>
        <begin position="515"/>
        <end position="536"/>
    </location>
</feature>
<evidence type="ECO:0000256" key="7">
    <source>
        <dbReference type="ARBA" id="ARBA00022679"/>
    </source>
</evidence>
<keyword evidence="5" id="KW-1003">Cell membrane</keyword>
<evidence type="ECO:0000256" key="11">
    <source>
        <dbReference type="ARBA" id="ARBA00022840"/>
    </source>
</evidence>